<dbReference type="Proteomes" id="UP000515317">
    <property type="component" value="Chromosome"/>
</dbReference>
<evidence type="ECO:0008006" key="3">
    <source>
        <dbReference type="Google" id="ProtNLM"/>
    </source>
</evidence>
<dbReference type="KEGG" id="tso:IZ6_30390"/>
<dbReference type="SUPFAM" id="SSF103025">
    <property type="entry name" value="Folate-binding domain"/>
    <property type="match status" value="1"/>
</dbReference>
<reference evidence="1 2" key="1">
    <citation type="submission" date="2020-08" db="EMBL/GenBank/DDBJ databases">
        <title>Genome sequence of Rhizobiales bacterium strain IZ6.</title>
        <authorList>
            <person name="Nakai R."/>
            <person name="Naganuma T."/>
        </authorList>
    </citation>
    <scope>NUCLEOTIDE SEQUENCE [LARGE SCALE GENOMIC DNA]</scope>
    <source>
        <strain evidence="1 2">IZ6</strain>
    </source>
</reference>
<protein>
    <recommendedName>
        <fullName evidence="3">Sarcosine oxidase subunit gamma</fullName>
    </recommendedName>
</protein>
<organism evidence="1 2">
    <name type="scientific">Terrihabitans soli</name>
    <dbReference type="NCBI Taxonomy" id="708113"/>
    <lineage>
        <taxon>Bacteria</taxon>
        <taxon>Pseudomonadati</taxon>
        <taxon>Pseudomonadota</taxon>
        <taxon>Alphaproteobacteria</taxon>
        <taxon>Hyphomicrobiales</taxon>
        <taxon>Terrihabitans</taxon>
    </lineage>
</organism>
<gene>
    <name evidence="1" type="ORF">IZ6_30390</name>
</gene>
<dbReference type="Gene3D" id="3.30.70.1520">
    <property type="entry name" value="Heterotetrameric sarcosine oxidase"/>
    <property type="match status" value="1"/>
</dbReference>
<dbReference type="AlphaFoldDB" id="A0A6S6QP28"/>
<dbReference type="EMBL" id="AP023361">
    <property type="protein sequence ID" value="BCJ92304.1"/>
    <property type="molecule type" value="Genomic_DNA"/>
</dbReference>
<evidence type="ECO:0000313" key="1">
    <source>
        <dbReference type="EMBL" id="BCJ92304.1"/>
    </source>
</evidence>
<dbReference type="Pfam" id="PF04268">
    <property type="entry name" value="SoxG"/>
    <property type="match status" value="1"/>
</dbReference>
<evidence type="ECO:0000313" key="2">
    <source>
        <dbReference type="Proteomes" id="UP000515317"/>
    </source>
</evidence>
<dbReference type="Gene3D" id="3.30.1360.120">
    <property type="entry name" value="Probable tRNA modification gtpase trme, domain 1"/>
    <property type="match status" value="1"/>
</dbReference>
<dbReference type="InterPro" id="IPR027266">
    <property type="entry name" value="TrmE/GcvT-like"/>
</dbReference>
<dbReference type="RefSeq" id="WP_222875884.1">
    <property type="nucleotide sequence ID" value="NZ_AP023361.1"/>
</dbReference>
<proteinExistence type="predicted"/>
<name>A0A6S6QP28_9HYPH</name>
<sequence length="182" mass="19053">MPDLLTLDSAFAAPIASREGIAIEERMPGLATVQIGNAPYSAFAERAQAAFGLSPPQGPQRTESGGLSFIGIGPGNWLAVREKNPGALAPDLAKAFEGTASVSDQSSGYTVLRLSGPRARALLQAGLPIDLDTSVFGGNGTAVSLIAHIGVIVWQIAPDAFEIAFFRSMSESFAHWLETQNI</sequence>
<accession>A0A6S6QP28</accession>
<keyword evidence="2" id="KW-1185">Reference proteome</keyword>
<dbReference type="InterPro" id="IPR007375">
    <property type="entry name" value="SoxG"/>
</dbReference>